<accession>A0A9X0RA99</accession>
<dbReference type="RefSeq" id="WP_154170939.1">
    <property type="nucleotide sequence ID" value="NZ_CAWQOS010000017.1"/>
</dbReference>
<proteinExistence type="predicted"/>
<dbReference type="PANTHER" id="PTHR39174:SF1">
    <property type="entry name" value="INNER MEMBRANE PROTEIN"/>
    <property type="match status" value="1"/>
</dbReference>
<keyword evidence="3" id="KW-1185">Reference proteome</keyword>
<feature type="transmembrane region" description="Helical" evidence="1">
    <location>
        <begin position="15"/>
        <end position="36"/>
    </location>
</feature>
<keyword evidence="1" id="KW-1133">Transmembrane helix</keyword>
<sequence>MNNRQRIIQQTHREALAALILALGYFIWWYVTAYGFSAPFDDLELPALYFGMPLWFLLSCVIGPIVFTLLCALMVAFIYRDISLEPDMTARDE</sequence>
<keyword evidence="1" id="KW-0472">Membrane</keyword>
<dbReference type="EMBL" id="JACRUP010000012">
    <property type="protein sequence ID" value="MBC5852357.1"/>
    <property type="molecule type" value="Genomic_DNA"/>
</dbReference>
<evidence type="ECO:0000313" key="3">
    <source>
        <dbReference type="Proteomes" id="UP000615796"/>
    </source>
</evidence>
<keyword evidence="1" id="KW-0812">Transmembrane</keyword>
<feature type="transmembrane region" description="Helical" evidence="1">
    <location>
        <begin position="56"/>
        <end position="79"/>
    </location>
</feature>
<dbReference type="Pfam" id="PF06196">
    <property type="entry name" value="DUF997"/>
    <property type="match status" value="1"/>
</dbReference>
<name>A0A9X0RA99_VIBME</name>
<organism evidence="2 3">
    <name type="scientific">Vibrio metschnikovii</name>
    <dbReference type="NCBI Taxonomy" id="28172"/>
    <lineage>
        <taxon>Bacteria</taxon>
        <taxon>Pseudomonadati</taxon>
        <taxon>Pseudomonadota</taxon>
        <taxon>Gammaproteobacteria</taxon>
        <taxon>Vibrionales</taxon>
        <taxon>Vibrionaceae</taxon>
        <taxon>Vibrio</taxon>
    </lineage>
</organism>
<evidence type="ECO:0000313" key="2">
    <source>
        <dbReference type="EMBL" id="MBC5852357.1"/>
    </source>
</evidence>
<comment type="caution">
    <text evidence="2">The sequence shown here is derived from an EMBL/GenBank/DDBJ whole genome shotgun (WGS) entry which is preliminary data.</text>
</comment>
<protein>
    <submittedName>
        <fullName evidence="2">YhdT family protein</fullName>
    </submittedName>
</protein>
<dbReference type="PANTHER" id="PTHR39174">
    <property type="entry name" value="INNER MEMBRANE PROTEIN-RELATED"/>
    <property type="match status" value="1"/>
</dbReference>
<gene>
    <name evidence="2" type="ORF">H8Q88_15730</name>
</gene>
<reference evidence="2" key="1">
    <citation type="submission" date="2020-08" db="EMBL/GenBank/DDBJ databases">
        <title>Genome Sequencing and Pan-Genome Analysis of Migratory bird Vibrio Strains, Inner Mongolia.</title>
        <authorList>
            <person name="Zheng L."/>
        </authorList>
    </citation>
    <scope>NUCLEOTIDE SEQUENCE</scope>
    <source>
        <strain evidence="2">M13F</strain>
    </source>
</reference>
<dbReference type="InterPro" id="IPR010398">
    <property type="entry name" value="DUF997"/>
</dbReference>
<dbReference type="Proteomes" id="UP000615796">
    <property type="component" value="Unassembled WGS sequence"/>
</dbReference>
<dbReference type="AlphaFoldDB" id="A0A9X0RA99"/>
<evidence type="ECO:0000256" key="1">
    <source>
        <dbReference type="SAM" id="Phobius"/>
    </source>
</evidence>